<dbReference type="InterPro" id="IPR021741">
    <property type="entry name" value="DUF3311"/>
</dbReference>
<dbReference type="RefSeq" id="WP_006824997.1">
    <property type="nucleotide sequence ID" value="NZ_AOIL01000017.1"/>
</dbReference>
<sequence>MGSLELAGWITVGVVLCALAIPWFLWGNSTVVAGLPVWLWWHVGWMGLASVVFWYFARHAWGLGIGIDPGPNSSPGPDPEPKPEQKSKPKPADAELESERRGEPP</sequence>
<evidence type="ECO:0000256" key="1">
    <source>
        <dbReference type="SAM" id="MobiDB-lite"/>
    </source>
</evidence>
<dbReference type="AlphaFoldDB" id="M0A6S6"/>
<feature type="compositionally biased region" description="Basic and acidic residues" evidence="1">
    <location>
        <begin position="79"/>
        <end position="105"/>
    </location>
</feature>
<evidence type="ECO:0000256" key="2">
    <source>
        <dbReference type="SAM" id="Phobius"/>
    </source>
</evidence>
<dbReference type="PATRIC" id="fig|1230458.4.peg.1173"/>
<dbReference type="OrthoDB" id="295408at2157"/>
<keyword evidence="2" id="KW-0812">Transmembrane</keyword>
<keyword evidence="2" id="KW-0472">Membrane</keyword>
<evidence type="ECO:0008006" key="5">
    <source>
        <dbReference type="Google" id="ProtNLM"/>
    </source>
</evidence>
<feature type="transmembrane region" description="Helical" evidence="2">
    <location>
        <begin position="38"/>
        <end position="57"/>
    </location>
</feature>
<protein>
    <recommendedName>
        <fullName evidence="5">DUF3311 domain-containing protein</fullName>
    </recommendedName>
</protein>
<dbReference type="Proteomes" id="UP000011648">
    <property type="component" value="Unassembled WGS sequence"/>
</dbReference>
<evidence type="ECO:0000313" key="3">
    <source>
        <dbReference type="EMBL" id="ELY94470.1"/>
    </source>
</evidence>
<keyword evidence="4" id="KW-1185">Reference proteome</keyword>
<dbReference type="Pfam" id="PF11755">
    <property type="entry name" value="DUF3311"/>
    <property type="match status" value="1"/>
</dbReference>
<evidence type="ECO:0000313" key="4">
    <source>
        <dbReference type="Proteomes" id="UP000011648"/>
    </source>
</evidence>
<name>M0A6S6_9EURY</name>
<feature type="transmembrane region" description="Helical" evidence="2">
    <location>
        <begin position="7"/>
        <end position="26"/>
    </location>
</feature>
<accession>M0A6S6</accession>
<organism evidence="3 4">
    <name type="scientific">Natrialba taiwanensis DSM 12281</name>
    <dbReference type="NCBI Taxonomy" id="1230458"/>
    <lineage>
        <taxon>Archaea</taxon>
        <taxon>Methanobacteriati</taxon>
        <taxon>Methanobacteriota</taxon>
        <taxon>Stenosarchaea group</taxon>
        <taxon>Halobacteria</taxon>
        <taxon>Halobacteriales</taxon>
        <taxon>Natrialbaceae</taxon>
        <taxon>Natrialba</taxon>
    </lineage>
</organism>
<dbReference type="EMBL" id="AOIL01000017">
    <property type="protein sequence ID" value="ELY94470.1"/>
    <property type="molecule type" value="Genomic_DNA"/>
</dbReference>
<feature type="region of interest" description="Disordered" evidence="1">
    <location>
        <begin position="68"/>
        <end position="105"/>
    </location>
</feature>
<keyword evidence="2" id="KW-1133">Transmembrane helix</keyword>
<gene>
    <name evidence="3" type="ORF">C484_05827</name>
</gene>
<reference evidence="3 4" key="1">
    <citation type="journal article" date="2014" name="PLoS Genet.">
        <title>Phylogenetically driven sequencing of extremely halophilic archaea reveals strategies for static and dynamic osmo-response.</title>
        <authorList>
            <person name="Becker E.A."/>
            <person name="Seitzer P.M."/>
            <person name="Tritt A."/>
            <person name="Larsen D."/>
            <person name="Krusor M."/>
            <person name="Yao A.I."/>
            <person name="Wu D."/>
            <person name="Madern D."/>
            <person name="Eisen J.A."/>
            <person name="Darling A.E."/>
            <person name="Facciotti M.T."/>
        </authorList>
    </citation>
    <scope>NUCLEOTIDE SEQUENCE [LARGE SCALE GENOMIC DNA]</scope>
    <source>
        <strain evidence="3 4">DSM 12281</strain>
    </source>
</reference>
<dbReference type="STRING" id="1230458.C484_05827"/>
<proteinExistence type="predicted"/>
<comment type="caution">
    <text evidence="3">The sequence shown here is derived from an EMBL/GenBank/DDBJ whole genome shotgun (WGS) entry which is preliminary data.</text>
</comment>